<organism evidence="3 4">
    <name type="scientific">Trifolium medium</name>
    <dbReference type="NCBI Taxonomy" id="97028"/>
    <lineage>
        <taxon>Eukaryota</taxon>
        <taxon>Viridiplantae</taxon>
        <taxon>Streptophyta</taxon>
        <taxon>Embryophyta</taxon>
        <taxon>Tracheophyta</taxon>
        <taxon>Spermatophyta</taxon>
        <taxon>Magnoliopsida</taxon>
        <taxon>eudicotyledons</taxon>
        <taxon>Gunneridae</taxon>
        <taxon>Pentapetalae</taxon>
        <taxon>rosids</taxon>
        <taxon>fabids</taxon>
        <taxon>Fabales</taxon>
        <taxon>Fabaceae</taxon>
        <taxon>Papilionoideae</taxon>
        <taxon>50 kb inversion clade</taxon>
        <taxon>NPAAA clade</taxon>
        <taxon>Hologalegina</taxon>
        <taxon>IRL clade</taxon>
        <taxon>Trifolieae</taxon>
        <taxon>Trifolium</taxon>
    </lineage>
</organism>
<dbReference type="EMBL" id="LXQA010007692">
    <property type="protein sequence ID" value="MCH84970.1"/>
    <property type="molecule type" value="Genomic_DNA"/>
</dbReference>
<evidence type="ECO:0000313" key="3">
    <source>
        <dbReference type="EMBL" id="MCH84970.1"/>
    </source>
</evidence>
<comment type="caution">
    <text evidence="3">The sequence shown here is derived from an EMBL/GenBank/DDBJ whole genome shotgun (WGS) entry which is preliminary data.</text>
</comment>
<gene>
    <name evidence="3" type="ORF">A2U01_0005808</name>
</gene>
<evidence type="ECO:0008006" key="5">
    <source>
        <dbReference type="Google" id="ProtNLM"/>
    </source>
</evidence>
<dbReference type="CDD" id="cd00010">
    <property type="entry name" value="AAI_LTSS"/>
    <property type="match status" value="1"/>
</dbReference>
<dbReference type="Proteomes" id="UP000265520">
    <property type="component" value="Unassembled WGS sequence"/>
</dbReference>
<protein>
    <recommendedName>
        <fullName evidence="5">Bifunctional inhibitor/plant lipid transfer protein/seed storage helical domain-containing protein</fullName>
    </recommendedName>
</protein>
<name>A0A392MBS6_9FABA</name>
<reference evidence="3 4" key="1">
    <citation type="journal article" date="2018" name="Front. Plant Sci.">
        <title>Red Clover (Trifolium pratense) and Zigzag Clover (T. medium) - A Picture of Genomic Similarities and Differences.</title>
        <authorList>
            <person name="Dluhosova J."/>
            <person name="Istvanek J."/>
            <person name="Nedelnik J."/>
            <person name="Repkova J."/>
        </authorList>
    </citation>
    <scope>NUCLEOTIDE SEQUENCE [LARGE SCALE GENOMIC DNA]</scope>
    <source>
        <strain evidence="4">cv. 10/8</strain>
        <tissue evidence="3">Leaf</tissue>
    </source>
</reference>
<feature type="transmembrane region" description="Helical" evidence="2">
    <location>
        <begin position="117"/>
        <end position="135"/>
    </location>
</feature>
<dbReference type="SUPFAM" id="SSF47699">
    <property type="entry name" value="Bifunctional inhibitor/lipid-transfer protein/seed storage 2S albumin"/>
    <property type="match status" value="1"/>
</dbReference>
<dbReference type="InterPro" id="IPR036312">
    <property type="entry name" value="Bifun_inhib/LTP/seed_sf"/>
</dbReference>
<evidence type="ECO:0000256" key="2">
    <source>
        <dbReference type="SAM" id="Phobius"/>
    </source>
</evidence>
<proteinExistence type="predicted"/>
<sequence>MADHNYIDYDSLPCCSTTKALVAFNSGCVCNIQMDIQNLPPFNVTKMFNLLTLCGVSIPCHLNNVSVADAPAEAHGIKNLTVNSAQSPSESNSSLKPQHHSSPNSPSLMTVVELGDHILDICTIMLLLVIILVIAQ</sequence>
<feature type="region of interest" description="Disordered" evidence="1">
    <location>
        <begin position="83"/>
        <end position="104"/>
    </location>
</feature>
<evidence type="ECO:0000256" key="1">
    <source>
        <dbReference type="SAM" id="MobiDB-lite"/>
    </source>
</evidence>
<keyword evidence="2" id="KW-1133">Transmembrane helix</keyword>
<feature type="compositionally biased region" description="Low complexity" evidence="1">
    <location>
        <begin position="84"/>
        <end position="94"/>
    </location>
</feature>
<keyword evidence="4" id="KW-1185">Reference proteome</keyword>
<keyword evidence="2" id="KW-0472">Membrane</keyword>
<evidence type="ECO:0000313" key="4">
    <source>
        <dbReference type="Proteomes" id="UP000265520"/>
    </source>
</evidence>
<keyword evidence="2" id="KW-0812">Transmembrane</keyword>
<accession>A0A392MBS6</accession>
<dbReference type="AlphaFoldDB" id="A0A392MBS6"/>